<keyword evidence="3" id="KW-1185">Reference proteome</keyword>
<dbReference type="Pfam" id="PF10282">
    <property type="entry name" value="Lactonase"/>
    <property type="match status" value="1"/>
</dbReference>
<feature type="signal peptide" evidence="1">
    <location>
        <begin position="1"/>
        <end position="26"/>
    </location>
</feature>
<dbReference type="Gene3D" id="2.130.10.10">
    <property type="entry name" value="YVTN repeat-like/Quinoprotein amine dehydrogenase"/>
    <property type="match status" value="2"/>
</dbReference>
<keyword evidence="1" id="KW-0732">Signal</keyword>
<dbReference type="RefSeq" id="WP_220787803.1">
    <property type="nucleotide sequence ID" value="NZ_CP097635.1"/>
</dbReference>
<dbReference type="PANTHER" id="PTHR47197:SF3">
    <property type="entry name" value="DIHYDRO-HEME D1 DEHYDROGENASE"/>
    <property type="match status" value="1"/>
</dbReference>
<dbReference type="NCBIfam" id="TIGR02276">
    <property type="entry name" value="beta_rpt_yvtn"/>
    <property type="match status" value="1"/>
</dbReference>
<dbReference type="InterPro" id="IPR019405">
    <property type="entry name" value="Lactonase_7-beta_prop"/>
</dbReference>
<dbReference type="EMBL" id="CP097635">
    <property type="protein sequence ID" value="URI07357.1"/>
    <property type="molecule type" value="Genomic_DNA"/>
</dbReference>
<dbReference type="InterPro" id="IPR015943">
    <property type="entry name" value="WD40/YVTN_repeat-like_dom_sf"/>
</dbReference>
<dbReference type="InterPro" id="IPR011964">
    <property type="entry name" value="YVTN_b-propeller_repeat"/>
</dbReference>
<dbReference type="InterPro" id="IPR006311">
    <property type="entry name" value="TAT_signal"/>
</dbReference>
<proteinExistence type="predicted"/>
<dbReference type="Proteomes" id="UP001056201">
    <property type="component" value="Chromosome 1"/>
</dbReference>
<gene>
    <name evidence="2" type="ORF">MW290_01655</name>
</gene>
<dbReference type="InterPro" id="IPR011048">
    <property type="entry name" value="Haem_d1_sf"/>
</dbReference>
<dbReference type="SUPFAM" id="SSF51004">
    <property type="entry name" value="C-terminal (heme d1) domain of cytochrome cd1-nitrite reductase"/>
    <property type="match status" value="1"/>
</dbReference>
<organism evidence="2 3">
    <name type="scientific">Aquincola tertiaricarbonis</name>
    <dbReference type="NCBI Taxonomy" id="391953"/>
    <lineage>
        <taxon>Bacteria</taxon>
        <taxon>Pseudomonadati</taxon>
        <taxon>Pseudomonadota</taxon>
        <taxon>Betaproteobacteria</taxon>
        <taxon>Burkholderiales</taxon>
        <taxon>Sphaerotilaceae</taxon>
        <taxon>Aquincola</taxon>
    </lineage>
</organism>
<protein>
    <submittedName>
        <fullName evidence="2">YncE family protein</fullName>
    </submittedName>
</protein>
<name>A0ABY4S2C2_AQUTE</name>
<feature type="chain" id="PRO_5046446844" evidence="1">
    <location>
        <begin position="27"/>
        <end position="467"/>
    </location>
</feature>
<evidence type="ECO:0000256" key="1">
    <source>
        <dbReference type="SAM" id="SignalP"/>
    </source>
</evidence>
<sequence>MTTQRRDILKYSLAAAAASALPAVQAQVPAAPGTGSGTAAGPGIDPRDRVFITNEDSNTLVVIDPKTNTVESTINLTSFDEDPRPPFRYVTAGVALTHAAMIHKPLYHGCIDAHGAVPSPDGRLLATSGRGSSNIYLIDAEQRRVIGNMPNPAAGPTTSPERLSSGLLLGREPHEPTFTRNGKELWVTLRGEDRIAILDVDRAVRQLKGADSAGSTAVRQFLPTLNGPAQVWFNREGTLAFVASQKVSQVDVFRVNAGADGRSQPQRVTTLDISAQDKPGFTPFMKTTSDGAEVWFSHKLADALSCRSTQGGFDLVDSVPLGMGARPNHVEFVSNARGSVVYASLARIDDGGPGGVASSPIAIIDRSAAGGQRKVVGTFFSHGRESHGLWTNPENTLLYVAHEQDELPGTPNAGQTVCSAFDVSDPFKPAFVAQIPLGNLALPSGALRNKKSINLVYVRVGAKGQTA</sequence>
<accession>A0ABY4S2C2</accession>
<dbReference type="InterPro" id="IPR051200">
    <property type="entry name" value="Host-pathogen_enzymatic-act"/>
</dbReference>
<dbReference type="PANTHER" id="PTHR47197">
    <property type="entry name" value="PROTEIN NIRF"/>
    <property type="match status" value="1"/>
</dbReference>
<reference evidence="2" key="1">
    <citation type="submission" date="2022-05" db="EMBL/GenBank/DDBJ databases">
        <title>An RpoN-dependent PEP-CTERM gene is involved in floc formation of an Aquincola tertiaricarbonis strain.</title>
        <authorList>
            <person name="Qiu D."/>
            <person name="Xia M."/>
        </authorList>
    </citation>
    <scope>NUCLEOTIDE SEQUENCE</scope>
    <source>
        <strain evidence="2">RN12</strain>
    </source>
</reference>
<evidence type="ECO:0000313" key="3">
    <source>
        <dbReference type="Proteomes" id="UP001056201"/>
    </source>
</evidence>
<dbReference type="PROSITE" id="PS51318">
    <property type="entry name" value="TAT"/>
    <property type="match status" value="1"/>
</dbReference>
<evidence type="ECO:0000313" key="2">
    <source>
        <dbReference type="EMBL" id="URI07357.1"/>
    </source>
</evidence>